<evidence type="ECO:0000313" key="2">
    <source>
        <dbReference type="Proteomes" id="UP000566995"/>
    </source>
</evidence>
<dbReference type="EMBL" id="JACHLI010000036">
    <property type="protein sequence ID" value="MBB4867157.1"/>
    <property type="molecule type" value="Genomic_DNA"/>
</dbReference>
<gene>
    <name evidence="1" type="ORF">HNP46_006068</name>
</gene>
<sequence>MATDLSLSQGLLLTHSYRTGLHRAEGTRDGGYRTVYAKSRDEVIRKWHSAAPNEWARPKAGQTLDNE</sequence>
<protein>
    <submittedName>
        <fullName evidence="1">Uncharacterized protein</fullName>
    </submittedName>
</protein>
<organism evidence="1 2">
    <name type="scientific">Pseudomonas nitroreducens</name>
    <dbReference type="NCBI Taxonomy" id="46680"/>
    <lineage>
        <taxon>Bacteria</taxon>
        <taxon>Pseudomonadati</taxon>
        <taxon>Pseudomonadota</taxon>
        <taxon>Gammaproteobacteria</taxon>
        <taxon>Pseudomonadales</taxon>
        <taxon>Pseudomonadaceae</taxon>
        <taxon>Pseudomonas</taxon>
    </lineage>
</organism>
<dbReference type="RefSeq" id="WP_184596403.1">
    <property type="nucleotide sequence ID" value="NZ_JACHLI010000036.1"/>
</dbReference>
<name>A0A7W7P5C3_PSENT</name>
<accession>A0A7W7P5C3</accession>
<dbReference type="AlphaFoldDB" id="A0A7W7P5C3"/>
<dbReference type="Proteomes" id="UP000566995">
    <property type="component" value="Unassembled WGS sequence"/>
</dbReference>
<reference evidence="1 2" key="1">
    <citation type="submission" date="2020-08" db="EMBL/GenBank/DDBJ databases">
        <title>Functional genomics of gut bacteria from endangered species of beetles.</title>
        <authorList>
            <person name="Carlos-Shanley C."/>
        </authorList>
    </citation>
    <scope>NUCLEOTIDE SEQUENCE [LARGE SCALE GENOMIC DNA]</scope>
    <source>
        <strain evidence="1 2">S00179</strain>
    </source>
</reference>
<comment type="caution">
    <text evidence="1">The sequence shown here is derived from an EMBL/GenBank/DDBJ whole genome shotgun (WGS) entry which is preliminary data.</text>
</comment>
<proteinExistence type="predicted"/>
<evidence type="ECO:0000313" key="1">
    <source>
        <dbReference type="EMBL" id="MBB4867157.1"/>
    </source>
</evidence>